<comment type="caution">
    <text evidence="1">The sequence shown here is derived from an EMBL/GenBank/DDBJ whole genome shotgun (WGS) entry which is preliminary data.</text>
</comment>
<dbReference type="Proteomes" id="UP001418444">
    <property type="component" value="Unassembled WGS sequence"/>
</dbReference>
<evidence type="ECO:0000313" key="2">
    <source>
        <dbReference type="Proteomes" id="UP001418444"/>
    </source>
</evidence>
<keyword evidence="2" id="KW-1185">Reference proteome</keyword>
<name>A0ABP7PU20_9ACTN</name>
<organism evidence="1 2">
    <name type="scientific">Gordonia caeni</name>
    <dbReference type="NCBI Taxonomy" id="1007097"/>
    <lineage>
        <taxon>Bacteria</taxon>
        <taxon>Bacillati</taxon>
        <taxon>Actinomycetota</taxon>
        <taxon>Actinomycetes</taxon>
        <taxon>Mycobacteriales</taxon>
        <taxon>Gordoniaceae</taxon>
        <taxon>Gordonia</taxon>
    </lineage>
</organism>
<protein>
    <recommendedName>
        <fullName evidence="3">EcsC family protein</fullName>
    </recommendedName>
</protein>
<evidence type="ECO:0008006" key="3">
    <source>
        <dbReference type="Google" id="ProtNLM"/>
    </source>
</evidence>
<gene>
    <name evidence="1" type="ORF">GCM10022231_35930</name>
</gene>
<dbReference type="EMBL" id="BAAAZW010000016">
    <property type="protein sequence ID" value="GAA3971274.1"/>
    <property type="molecule type" value="Genomic_DNA"/>
</dbReference>
<dbReference type="RefSeq" id="WP_344786122.1">
    <property type="nucleotide sequence ID" value="NZ_BAAAZW010000016.1"/>
</dbReference>
<reference evidence="2" key="1">
    <citation type="journal article" date="2019" name="Int. J. Syst. Evol. Microbiol.">
        <title>The Global Catalogue of Microorganisms (GCM) 10K type strain sequencing project: providing services to taxonomists for standard genome sequencing and annotation.</title>
        <authorList>
            <consortium name="The Broad Institute Genomics Platform"/>
            <consortium name="The Broad Institute Genome Sequencing Center for Infectious Disease"/>
            <person name="Wu L."/>
            <person name="Ma J."/>
        </authorList>
    </citation>
    <scope>NUCLEOTIDE SEQUENCE [LARGE SCALE GENOMIC DNA]</scope>
    <source>
        <strain evidence="2">JCM 16923</strain>
    </source>
</reference>
<sequence>MGITDAQIAAILDRTAAISDPILDILAHTDPFDLKPRTFGRSWWELIPTSLGDLTATAMNVADWPGTAGWEKLSMNERADWWVSRIGALNTVAVAFPGMFGPWAKALPVGAFLGAASQALMVMAVGREYGVVDRDDQIAMLGAVIFDREVSGADARHTEPRKFPQSGTELAKAVAKGLWDIGTGLRNVEKALGARPTSPSLIGHLTWLPLVGAPATYLGERIALCRAVEASRRWIIDHREAIEA</sequence>
<accession>A0ABP7PU20</accession>
<proteinExistence type="predicted"/>
<evidence type="ECO:0000313" key="1">
    <source>
        <dbReference type="EMBL" id="GAA3971274.1"/>
    </source>
</evidence>